<gene>
    <name evidence="1" type="ORF">CFP56_009186</name>
</gene>
<reference evidence="1 2" key="1">
    <citation type="journal article" date="2018" name="Sci. Data">
        <title>The draft genome sequence of cork oak.</title>
        <authorList>
            <person name="Ramos A.M."/>
            <person name="Usie A."/>
            <person name="Barbosa P."/>
            <person name="Barros P.M."/>
            <person name="Capote T."/>
            <person name="Chaves I."/>
            <person name="Simoes F."/>
            <person name="Abreu I."/>
            <person name="Carrasquinho I."/>
            <person name="Faro C."/>
            <person name="Guimaraes J.B."/>
            <person name="Mendonca D."/>
            <person name="Nobrega F."/>
            <person name="Rodrigues L."/>
            <person name="Saibo N.J.M."/>
            <person name="Varela M.C."/>
            <person name="Egas C."/>
            <person name="Matos J."/>
            <person name="Miguel C.M."/>
            <person name="Oliveira M.M."/>
            <person name="Ricardo C.P."/>
            <person name="Goncalves S."/>
        </authorList>
    </citation>
    <scope>NUCLEOTIDE SEQUENCE [LARGE SCALE GENOMIC DNA]</scope>
    <source>
        <strain evidence="2">cv. HL8</strain>
    </source>
</reference>
<dbReference type="Proteomes" id="UP000237347">
    <property type="component" value="Unassembled WGS sequence"/>
</dbReference>
<evidence type="ECO:0000313" key="2">
    <source>
        <dbReference type="Proteomes" id="UP000237347"/>
    </source>
</evidence>
<accession>A0AAW0L410</accession>
<proteinExistence type="predicted"/>
<organism evidence="1 2">
    <name type="scientific">Quercus suber</name>
    <name type="common">Cork oak</name>
    <dbReference type="NCBI Taxonomy" id="58331"/>
    <lineage>
        <taxon>Eukaryota</taxon>
        <taxon>Viridiplantae</taxon>
        <taxon>Streptophyta</taxon>
        <taxon>Embryophyta</taxon>
        <taxon>Tracheophyta</taxon>
        <taxon>Spermatophyta</taxon>
        <taxon>Magnoliopsida</taxon>
        <taxon>eudicotyledons</taxon>
        <taxon>Gunneridae</taxon>
        <taxon>Pentapetalae</taxon>
        <taxon>rosids</taxon>
        <taxon>fabids</taxon>
        <taxon>Fagales</taxon>
        <taxon>Fagaceae</taxon>
        <taxon>Quercus</taxon>
    </lineage>
</organism>
<keyword evidence="2" id="KW-1185">Reference proteome</keyword>
<dbReference type="AlphaFoldDB" id="A0AAW0L410"/>
<protein>
    <submittedName>
        <fullName evidence="1">Uncharacterized protein</fullName>
    </submittedName>
</protein>
<comment type="caution">
    <text evidence="1">The sequence shown here is derived from an EMBL/GenBank/DDBJ whole genome shotgun (WGS) entry which is preliminary data.</text>
</comment>
<dbReference type="EMBL" id="PKMF04000169">
    <property type="protein sequence ID" value="KAK7845539.1"/>
    <property type="molecule type" value="Genomic_DNA"/>
</dbReference>
<name>A0AAW0L410_QUESU</name>
<sequence length="67" mass="7565">MLQQVSCILPCLVAEKIEDKWGGRDVILQFVRAFRAQILSKSIEAAVKRVVVYEKVYSTKDGTHVTV</sequence>
<evidence type="ECO:0000313" key="1">
    <source>
        <dbReference type="EMBL" id="KAK7845539.1"/>
    </source>
</evidence>